<dbReference type="NCBIfam" id="NF009466">
    <property type="entry name" value="PRK12826.1-2"/>
    <property type="match status" value="1"/>
</dbReference>
<dbReference type="NCBIfam" id="NF005559">
    <property type="entry name" value="PRK07231.1"/>
    <property type="match status" value="1"/>
</dbReference>
<feature type="active site" description="Proton acceptor" evidence="10">
    <location>
        <position position="176"/>
    </location>
</feature>
<dbReference type="SMART" id="SM00822">
    <property type="entry name" value="PKS_KR"/>
    <property type="match status" value="1"/>
</dbReference>
<dbReference type="FunFam" id="3.40.50.720:FF:000037">
    <property type="entry name" value="3-oxoacyl-[acyl-carrier-protein] reductase FabG"/>
    <property type="match status" value="1"/>
</dbReference>
<keyword evidence="7 12" id="KW-0560">Oxidoreductase</keyword>
<dbReference type="GO" id="GO:0030497">
    <property type="term" value="P:fatty acid elongation"/>
    <property type="evidence" value="ECO:0007669"/>
    <property type="project" value="UniProtKB-ARBA"/>
</dbReference>
<dbReference type="EMBL" id="QOKZ01000001">
    <property type="protein sequence ID" value="RMC37767.1"/>
    <property type="molecule type" value="Genomic_DNA"/>
</dbReference>
<dbReference type="InterPro" id="IPR011284">
    <property type="entry name" value="3oxo_ACP_reduc"/>
</dbReference>
<evidence type="ECO:0000256" key="9">
    <source>
        <dbReference type="ARBA" id="ARBA00023160"/>
    </source>
</evidence>
<keyword evidence="15" id="KW-1185">Reference proteome</keyword>
<dbReference type="GO" id="GO:0004316">
    <property type="term" value="F:3-oxoacyl-[acyl-carrier-protein] reductase (NADPH) activity"/>
    <property type="evidence" value="ECO:0007669"/>
    <property type="project" value="UniProtKB-UniRule"/>
</dbReference>
<comment type="catalytic activity">
    <reaction evidence="12">
        <text>a (3R)-hydroxyacyl-[ACP] + NADP(+) = a 3-oxoacyl-[ACP] + NADPH + H(+)</text>
        <dbReference type="Rhea" id="RHEA:17397"/>
        <dbReference type="Rhea" id="RHEA-COMP:9916"/>
        <dbReference type="Rhea" id="RHEA-COMP:9945"/>
        <dbReference type="ChEBI" id="CHEBI:15378"/>
        <dbReference type="ChEBI" id="CHEBI:57783"/>
        <dbReference type="ChEBI" id="CHEBI:58349"/>
        <dbReference type="ChEBI" id="CHEBI:78776"/>
        <dbReference type="ChEBI" id="CHEBI:78827"/>
        <dbReference type="EC" id="1.1.1.100"/>
    </reaction>
</comment>
<dbReference type="UniPathway" id="UPA00094"/>
<evidence type="ECO:0000256" key="1">
    <source>
        <dbReference type="ARBA" id="ARBA00005194"/>
    </source>
</evidence>
<comment type="caution">
    <text evidence="14">The sequence shown here is derived from an EMBL/GenBank/DDBJ whole genome shotgun (WGS) entry which is preliminary data.</text>
</comment>
<dbReference type="InterPro" id="IPR036291">
    <property type="entry name" value="NAD(P)-bd_dom_sf"/>
</dbReference>
<sequence length="269" mass="27670">MVLEPVAPQPATPRGYLHEEEGTRMFDLTGKNALVTGASGGIGGAIAEALHAAGATVALSGTREAPLQDLAVKLGERAHVVPANLADADAVAALPKVAADAMGSVDILINNAGITRDNLFMRMSDEEWSQVLDVNLTSVFQLSRAVLRGMMKARWGRIVNITSVVGATGNPGQGNYAAAKAGLVGMSKSLAYEVASRGITVNCVAPGFIETAMTDKLNDDQKSKILGQIPAGRMGQPAEIAAAVTYLASAEAGYVTGATLHVNGGMAMV</sequence>
<keyword evidence="8 12" id="KW-0443">Lipid metabolism</keyword>
<dbReference type="NCBIfam" id="NF004197">
    <property type="entry name" value="PRK05653.1-1"/>
    <property type="match status" value="1"/>
</dbReference>
<comment type="pathway">
    <text evidence="1 12">Lipid metabolism; fatty acid biosynthesis.</text>
</comment>
<dbReference type="PRINTS" id="PR00080">
    <property type="entry name" value="SDRFAMILY"/>
</dbReference>
<evidence type="ECO:0000256" key="5">
    <source>
        <dbReference type="ARBA" id="ARBA00022832"/>
    </source>
</evidence>
<dbReference type="EC" id="1.1.1.100" evidence="3 12"/>
<evidence type="ECO:0000313" key="15">
    <source>
        <dbReference type="Proteomes" id="UP000273516"/>
    </source>
</evidence>
<keyword evidence="9 12" id="KW-0275">Fatty acid biosynthesis</keyword>
<dbReference type="PRINTS" id="PR00081">
    <property type="entry name" value="GDHRDH"/>
</dbReference>
<keyword evidence="6 11" id="KW-0521">NADP</keyword>
<evidence type="ECO:0000256" key="12">
    <source>
        <dbReference type="RuleBase" id="RU366074"/>
    </source>
</evidence>
<dbReference type="PANTHER" id="PTHR42879:SF2">
    <property type="entry name" value="3-OXOACYL-[ACYL-CARRIER-PROTEIN] REDUCTASE FABG"/>
    <property type="match status" value="1"/>
</dbReference>
<dbReference type="CDD" id="cd05333">
    <property type="entry name" value="BKR_SDR_c"/>
    <property type="match status" value="1"/>
</dbReference>
<dbReference type="AlphaFoldDB" id="A0A3M0N221"/>
<feature type="domain" description="Ketoreductase" evidence="13">
    <location>
        <begin position="31"/>
        <end position="212"/>
    </location>
</feature>
<dbReference type="PANTHER" id="PTHR42879">
    <property type="entry name" value="3-OXOACYL-(ACYL-CARRIER-PROTEIN) REDUCTASE"/>
    <property type="match status" value="1"/>
</dbReference>
<dbReference type="Proteomes" id="UP000273516">
    <property type="component" value="Unassembled WGS sequence"/>
</dbReference>
<reference evidence="14 15" key="1">
    <citation type="submission" date="2018-07" db="EMBL/GenBank/DDBJ databases">
        <authorList>
            <person name="Zhang Y."/>
            <person name="Wang L."/>
            <person name="Ma S."/>
        </authorList>
    </citation>
    <scope>NUCLEOTIDE SEQUENCE [LARGE SCALE GENOMIC DNA]</scope>
    <source>
        <strain evidence="14 15">4-2</strain>
    </source>
</reference>
<dbReference type="GO" id="GO:0051287">
    <property type="term" value="F:NAD binding"/>
    <property type="evidence" value="ECO:0007669"/>
    <property type="project" value="UniProtKB-UniRule"/>
</dbReference>
<keyword evidence="4 12" id="KW-0444">Lipid biosynthesis</keyword>
<dbReference type="Pfam" id="PF13561">
    <property type="entry name" value="adh_short_C2"/>
    <property type="match status" value="1"/>
</dbReference>
<name>A0A3M0N221_9RHOB</name>
<comment type="function">
    <text evidence="12">Catalyzes the NADPH-dependent reduction of beta-ketoacyl-ACP substrates to beta-hydroxyacyl-ACP products, the first reductive step in the elongation cycle of fatty acid biosynthesis.</text>
</comment>
<feature type="binding site" evidence="11">
    <location>
        <position position="209"/>
    </location>
    <ligand>
        <name>NADP(+)</name>
        <dbReference type="ChEBI" id="CHEBI:58349"/>
    </ligand>
</feature>
<evidence type="ECO:0000256" key="3">
    <source>
        <dbReference type="ARBA" id="ARBA00012948"/>
    </source>
</evidence>
<dbReference type="InterPro" id="IPR020904">
    <property type="entry name" value="Sc_DH/Rdtase_CS"/>
</dbReference>
<dbReference type="InterPro" id="IPR002347">
    <property type="entry name" value="SDR_fam"/>
</dbReference>
<feature type="binding site" evidence="11">
    <location>
        <position position="111"/>
    </location>
    <ligand>
        <name>NADP(+)</name>
        <dbReference type="ChEBI" id="CHEBI:58349"/>
    </ligand>
</feature>
<dbReference type="Gene3D" id="3.40.50.720">
    <property type="entry name" value="NAD(P)-binding Rossmann-like Domain"/>
    <property type="match status" value="1"/>
</dbReference>
<protein>
    <recommendedName>
        <fullName evidence="3 12">3-oxoacyl-[acyl-carrier-protein] reductase</fullName>
        <ecNumber evidence="3 12">1.1.1.100</ecNumber>
    </recommendedName>
</protein>
<organism evidence="14 15">
    <name type="scientific">Paracoccus alkanivorans</name>
    <dbReference type="NCBI Taxonomy" id="2116655"/>
    <lineage>
        <taxon>Bacteria</taxon>
        <taxon>Pseudomonadati</taxon>
        <taxon>Pseudomonadota</taxon>
        <taxon>Alphaproteobacteria</taxon>
        <taxon>Rhodobacterales</taxon>
        <taxon>Paracoccaceae</taxon>
        <taxon>Paracoccus</taxon>
    </lineage>
</organism>
<feature type="binding site" evidence="11">
    <location>
        <position position="62"/>
    </location>
    <ligand>
        <name>NADP(+)</name>
        <dbReference type="ChEBI" id="CHEBI:58349"/>
    </ligand>
</feature>
<dbReference type="NCBIfam" id="TIGR01830">
    <property type="entry name" value="3oxo_ACP_reduc"/>
    <property type="match status" value="1"/>
</dbReference>
<evidence type="ECO:0000256" key="2">
    <source>
        <dbReference type="ARBA" id="ARBA00006484"/>
    </source>
</evidence>
<evidence type="ECO:0000256" key="10">
    <source>
        <dbReference type="PIRSR" id="PIRSR611284-1"/>
    </source>
</evidence>
<evidence type="ECO:0000256" key="8">
    <source>
        <dbReference type="ARBA" id="ARBA00023098"/>
    </source>
</evidence>
<evidence type="ECO:0000259" key="13">
    <source>
        <dbReference type="SMART" id="SM00822"/>
    </source>
</evidence>
<dbReference type="InterPro" id="IPR050259">
    <property type="entry name" value="SDR"/>
</dbReference>
<feature type="binding site" evidence="11">
    <location>
        <begin position="176"/>
        <end position="180"/>
    </location>
    <ligand>
        <name>NADP(+)</name>
        <dbReference type="ChEBI" id="CHEBI:58349"/>
    </ligand>
</feature>
<dbReference type="InterPro" id="IPR057326">
    <property type="entry name" value="KR_dom"/>
</dbReference>
<evidence type="ECO:0000256" key="6">
    <source>
        <dbReference type="ARBA" id="ARBA00022857"/>
    </source>
</evidence>
<evidence type="ECO:0000256" key="11">
    <source>
        <dbReference type="PIRSR" id="PIRSR611284-2"/>
    </source>
</evidence>
<dbReference type="PROSITE" id="PS00061">
    <property type="entry name" value="ADH_SHORT"/>
    <property type="match status" value="1"/>
</dbReference>
<evidence type="ECO:0000256" key="4">
    <source>
        <dbReference type="ARBA" id="ARBA00022516"/>
    </source>
</evidence>
<evidence type="ECO:0000313" key="14">
    <source>
        <dbReference type="EMBL" id="RMC37767.1"/>
    </source>
</evidence>
<keyword evidence="5 12" id="KW-0276">Fatty acid metabolism</keyword>
<accession>A0A3M0N221</accession>
<proteinExistence type="inferred from homology"/>
<comment type="subunit">
    <text evidence="12">Homotetramer.</text>
</comment>
<dbReference type="SUPFAM" id="SSF51735">
    <property type="entry name" value="NAD(P)-binding Rossmann-fold domains"/>
    <property type="match status" value="1"/>
</dbReference>
<evidence type="ECO:0000256" key="7">
    <source>
        <dbReference type="ARBA" id="ARBA00023002"/>
    </source>
</evidence>
<dbReference type="OrthoDB" id="9804774at2"/>
<gene>
    <name evidence="14" type="ORF">C9E81_03255</name>
</gene>
<comment type="similarity">
    <text evidence="2 12">Belongs to the short-chain dehydrogenases/reductases (SDR) family.</text>
</comment>